<evidence type="ECO:0000313" key="2">
    <source>
        <dbReference type="Proteomes" id="UP000053660"/>
    </source>
</evidence>
<keyword evidence="2" id="KW-1185">Reference proteome</keyword>
<reference evidence="1 2" key="1">
    <citation type="submission" date="2014-03" db="EMBL/GenBank/DDBJ databases">
        <title>Draft genome of the hookworm Oesophagostomum dentatum.</title>
        <authorList>
            <person name="Mitreva M."/>
        </authorList>
    </citation>
    <scope>NUCLEOTIDE SEQUENCE [LARGE SCALE GENOMIC DNA]</scope>
    <source>
        <strain evidence="1 2">OD-Hann</strain>
    </source>
</reference>
<proteinExistence type="predicted"/>
<organism evidence="1 2">
    <name type="scientific">Oesophagostomum dentatum</name>
    <name type="common">Nodular worm</name>
    <dbReference type="NCBI Taxonomy" id="61180"/>
    <lineage>
        <taxon>Eukaryota</taxon>
        <taxon>Metazoa</taxon>
        <taxon>Ecdysozoa</taxon>
        <taxon>Nematoda</taxon>
        <taxon>Chromadorea</taxon>
        <taxon>Rhabditida</taxon>
        <taxon>Rhabditina</taxon>
        <taxon>Rhabditomorpha</taxon>
        <taxon>Strongyloidea</taxon>
        <taxon>Strongylidae</taxon>
        <taxon>Oesophagostomum</taxon>
    </lineage>
</organism>
<dbReference type="AlphaFoldDB" id="A0A0B1S657"/>
<gene>
    <name evidence="1" type="ORF">OESDEN_21717</name>
</gene>
<dbReference type="Proteomes" id="UP000053660">
    <property type="component" value="Unassembled WGS sequence"/>
</dbReference>
<sequence>MKTKTREFKNFLSDVADDGENPQACWAMRKQGVAVRGVLKCGHVPSNYSKVRIVDIDYGEY</sequence>
<name>A0A0B1S657_OESDE</name>
<dbReference type="EMBL" id="KN609554">
    <property type="protein sequence ID" value="KHJ78660.1"/>
    <property type="molecule type" value="Genomic_DNA"/>
</dbReference>
<dbReference type="OrthoDB" id="5772718at2759"/>
<evidence type="ECO:0000313" key="1">
    <source>
        <dbReference type="EMBL" id="KHJ78660.1"/>
    </source>
</evidence>
<accession>A0A0B1S657</accession>
<protein>
    <submittedName>
        <fullName evidence="1">Uncharacterized protein</fullName>
    </submittedName>
</protein>